<feature type="coiled-coil region" evidence="1">
    <location>
        <begin position="76"/>
        <end position="103"/>
    </location>
</feature>
<sequence length="119" mass="13235">MADDLVSSAEENVVVASTSQLLLQFRKRMRCRQLSVGLPPLSQTSLTCSCDEGTFTGNEGAVSRDEGTVTGSETGVRKQSQQLEQLSWEMAQLLQLKERIEQQFYQVASDMKTVQDESK</sequence>
<keyword evidence="1" id="KW-0175">Coiled coil</keyword>
<proteinExistence type="predicted"/>
<dbReference type="AlphaFoldDB" id="A0A5B7CEQ6"/>
<gene>
    <name evidence="3" type="ORF">E2C01_000455</name>
</gene>
<reference evidence="3 4" key="1">
    <citation type="submission" date="2019-05" db="EMBL/GenBank/DDBJ databases">
        <title>Another draft genome of Portunus trituberculatus and its Hox gene families provides insights of decapod evolution.</title>
        <authorList>
            <person name="Jeong J.-H."/>
            <person name="Song I."/>
            <person name="Kim S."/>
            <person name="Choi T."/>
            <person name="Kim D."/>
            <person name="Ryu S."/>
            <person name="Kim W."/>
        </authorList>
    </citation>
    <scope>NUCLEOTIDE SEQUENCE [LARGE SCALE GENOMIC DNA]</scope>
    <source>
        <tissue evidence="3">Muscle</tissue>
    </source>
</reference>
<accession>A0A5B7CEQ6</accession>
<comment type="caution">
    <text evidence="3">The sequence shown here is derived from an EMBL/GenBank/DDBJ whole genome shotgun (WGS) entry which is preliminary data.</text>
</comment>
<evidence type="ECO:0000256" key="1">
    <source>
        <dbReference type="SAM" id="Coils"/>
    </source>
</evidence>
<organism evidence="3 4">
    <name type="scientific">Portunus trituberculatus</name>
    <name type="common">Swimming crab</name>
    <name type="synonym">Neptunus trituberculatus</name>
    <dbReference type="NCBI Taxonomy" id="210409"/>
    <lineage>
        <taxon>Eukaryota</taxon>
        <taxon>Metazoa</taxon>
        <taxon>Ecdysozoa</taxon>
        <taxon>Arthropoda</taxon>
        <taxon>Crustacea</taxon>
        <taxon>Multicrustacea</taxon>
        <taxon>Malacostraca</taxon>
        <taxon>Eumalacostraca</taxon>
        <taxon>Eucarida</taxon>
        <taxon>Decapoda</taxon>
        <taxon>Pleocyemata</taxon>
        <taxon>Brachyura</taxon>
        <taxon>Eubrachyura</taxon>
        <taxon>Portunoidea</taxon>
        <taxon>Portunidae</taxon>
        <taxon>Portuninae</taxon>
        <taxon>Portunus</taxon>
    </lineage>
</organism>
<dbReference type="Proteomes" id="UP000324222">
    <property type="component" value="Unassembled WGS sequence"/>
</dbReference>
<evidence type="ECO:0000313" key="3">
    <source>
        <dbReference type="EMBL" id="MPC07887.1"/>
    </source>
</evidence>
<evidence type="ECO:0000313" key="4">
    <source>
        <dbReference type="Proteomes" id="UP000324222"/>
    </source>
</evidence>
<dbReference type="EMBL" id="VSRR010000011">
    <property type="protein sequence ID" value="MPC07887.1"/>
    <property type="molecule type" value="Genomic_DNA"/>
</dbReference>
<keyword evidence="4" id="KW-1185">Reference proteome</keyword>
<name>A0A5B7CEQ6_PORTR</name>
<protein>
    <submittedName>
        <fullName evidence="3">Uncharacterized protein</fullName>
    </submittedName>
</protein>
<evidence type="ECO:0000256" key="2">
    <source>
        <dbReference type="SAM" id="MobiDB-lite"/>
    </source>
</evidence>
<feature type="region of interest" description="Disordered" evidence="2">
    <location>
        <begin position="57"/>
        <end position="76"/>
    </location>
</feature>